<reference evidence="2" key="1">
    <citation type="submission" date="2022-10" db="EMBL/GenBank/DDBJ databases">
        <title>Culturing micro-colonial fungi from biological soil crusts in the Mojave desert and describing Neophaeococcomyces mojavensis, and introducing the new genera and species Taxawa tesnikishii.</title>
        <authorList>
            <person name="Kurbessoian T."/>
            <person name="Stajich J.E."/>
        </authorList>
    </citation>
    <scope>NUCLEOTIDE SEQUENCE</scope>
    <source>
        <strain evidence="2">TK_35</strain>
    </source>
</reference>
<dbReference type="EMBL" id="JAPDRN010000001">
    <property type="protein sequence ID" value="KAJ9647440.1"/>
    <property type="molecule type" value="Genomic_DNA"/>
</dbReference>
<proteinExistence type="predicted"/>
<gene>
    <name evidence="2" type="ORF">H2204_000069</name>
</gene>
<sequence>MQARLSKIEPPSPIRMFPCWDAKHQFLYKVWKEAWDNGYYRGGGEPFKPSDLDRTTVQHWEDHARKIYRKVTSKPEKWEQYRQEYSQRSKHDPACIAAERAMAGHSAQSSSEVGRSDSSARKRRDEDANSQHSTRTSNLLRSRQYKPGQGLANKTLRASTPTRIPVPLHRHGHNEDIDAPRHASLYPDSASVETYGALPSSYRRLRKARSMFVPRGNGAISQQSSWPTPRARNRSLRSVTSSAVLQTNNLRVRLKRSLPFLRPKSTNTRRPCADYEWGMREEAVQMARAQFLDDMELQRIQEIQSTQRQRRPKRADRSEDVATTAAKTPTPLVPPPMPADLPTGPQPCLRKRSFSASFRSHFRKILGKSVSSKRAIPPQQLDRRDYYFPDLGIDVGRSSAFDSYLIPDISRTIQARACGPSEVEQELLEDLDQVPGTLPPTASRESLHSAGRSRVTSWTDSSVAGSISLRSGPIDRNRLSVIKEDGGPHQPSSSAGRHIGGVEVFREPLQTVSDNGQLLPPVDSHRVYSALIKRISQEEAEMETTRIALENINSNNGSRASMERPTIRTVCSESSLAIRVTTPPDEQRRKVSTASYTWHRTDNEMGVPEENFDAENRKERLAMEELQSTFFPFSSEQKPTAPSPFKRLLTERRRQKTGRTSIRNSERNSEDAGSVIVNAKAGNSNLGRPRFGFSSESIYSRTTNGGINEQYAPPIASSDDLGNVPRRDAGDPGTTSAASRGHMRTSSDNSPEINPSSSVPQNSKWNPWSETLTAMTAGAERQDPSHVRGQTQDGLENDSNEAQQSCTTITFRTPTQGFRAITSSSTPSPVTTISVRKRRKEVQKTSSCGVLNSISNKTGDEVKIDVGLRKFSPGRVRKILQEKKSQLSVLQDNNNKENIPTDEEKSILNSSAEKSHKAYGARNTSARLRQRASRMTMRSYKELHSTPQSEKKSISSTPDRFEDSPGERAKNQLVARLSRPFNMDVPPHNRPFDSTYLGKRTPGHPDPMGNSRLSVARPIPESIGGSPSRNTSGPEGDEPTVAQLAESAVGRGTSKVLGLFGSRRMVSSFLKSRKVSKSTSEDDLSAVEGSPAFI</sequence>
<keyword evidence="3" id="KW-1185">Reference proteome</keyword>
<dbReference type="Proteomes" id="UP001172681">
    <property type="component" value="Unassembled WGS sequence"/>
</dbReference>
<evidence type="ECO:0000313" key="2">
    <source>
        <dbReference type="EMBL" id="KAJ9647440.1"/>
    </source>
</evidence>
<organism evidence="2 3">
    <name type="scientific">Knufia peltigerae</name>
    <dbReference type="NCBI Taxonomy" id="1002370"/>
    <lineage>
        <taxon>Eukaryota</taxon>
        <taxon>Fungi</taxon>
        <taxon>Dikarya</taxon>
        <taxon>Ascomycota</taxon>
        <taxon>Pezizomycotina</taxon>
        <taxon>Eurotiomycetes</taxon>
        <taxon>Chaetothyriomycetidae</taxon>
        <taxon>Chaetothyriales</taxon>
        <taxon>Trichomeriaceae</taxon>
        <taxon>Knufia</taxon>
    </lineage>
</organism>
<name>A0AA38YF70_9EURO</name>
<feature type="region of interest" description="Disordered" evidence="1">
    <location>
        <begin position="304"/>
        <end position="345"/>
    </location>
</feature>
<feature type="compositionally biased region" description="Basic and acidic residues" evidence="1">
    <location>
        <begin position="939"/>
        <end position="968"/>
    </location>
</feature>
<feature type="compositionally biased region" description="Polar residues" evidence="1">
    <location>
        <begin position="733"/>
        <end position="774"/>
    </location>
</feature>
<feature type="compositionally biased region" description="Polar residues" evidence="1">
    <location>
        <begin position="887"/>
        <end position="898"/>
    </location>
</feature>
<accession>A0AA38YF70</accession>
<feature type="region of interest" description="Disordered" evidence="1">
    <location>
        <begin position="704"/>
        <end position="803"/>
    </location>
</feature>
<feature type="region of interest" description="Disordered" evidence="1">
    <location>
        <begin position="101"/>
        <end position="181"/>
    </location>
</feature>
<protein>
    <submittedName>
        <fullName evidence="2">Uncharacterized protein</fullName>
    </submittedName>
</protein>
<feature type="compositionally biased region" description="Basic and acidic residues" evidence="1">
    <location>
        <begin position="114"/>
        <end position="129"/>
    </location>
</feature>
<feature type="region of interest" description="Disordered" evidence="1">
    <location>
        <begin position="631"/>
        <end position="676"/>
    </location>
</feature>
<feature type="compositionally biased region" description="Polar residues" evidence="1">
    <location>
        <begin position="130"/>
        <end position="141"/>
    </location>
</feature>
<feature type="region of interest" description="Disordered" evidence="1">
    <location>
        <begin position="981"/>
        <end position="1041"/>
    </location>
</feature>
<evidence type="ECO:0000256" key="1">
    <source>
        <dbReference type="SAM" id="MobiDB-lite"/>
    </source>
</evidence>
<feature type="compositionally biased region" description="Polar residues" evidence="1">
    <location>
        <begin position="631"/>
        <end position="640"/>
    </location>
</feature>
<evidence type="ECO:0000313" key="3">
    <source>
        <dbReference type="Proteomes" id="UP001172681"/>
    </source>
</evidence>
<feature type="region of interest" description="Disordered" evidence="1">
    <location>
        <begin position="887"/>
        <end position="968"/>
    </location>
</feature>
<dbReference type="AlphaFoldDB" id="A0AA38YF70"/>
<feature type="compositionally biased region" description="Low complexity" evidence="1">
    <location>
        <begin position="321"/>
        <end position="330"/>
    </location>
</feature>
<feature type="region of interest" description="Disordered" evidence="1">
    <location>
        <begin position="434"/>
        <end position="453"/>
    </location>
</feature>
<feature type="region of interest" description="Disordered" evidence="1">
    <location>
        <begin position="1070"/>
        <end position="1094"/>
    </location>
</feature>
<comment type="caution">
    <text evidence="2">The sequence shown here is derived from an EMBL/GenBank/DDBJ whole genome shotgun (WGS) entry which is preliminary data.</text>
</comment>